<keyword evidence="7 8" id="KW-0067">ATP-binding</keyword>
<evidence type="ECO:0000256" key="6">
    <source>
        <dbReference type="ARBA" id="ARBA00022777"/>
    </source>
</evidence>
<comment type="function">
    <text evidence="8">Catalyzes the ATP-dependent phosphorylation of N-acetyl-L-glutamate.</text>
</comment>
<accession>A0A4D6WZ32</accession>
<dbReference type="NCBIfam" id="TIGR00761">
    <property type="entry name" value="argB"/>
    <property type="match status" value="1"/>
</dbReference>
<dbReference type="EC" id="2.7.2.8" evidence="8"/>
<dbReference type="EMBL" id="MK814702">
    <property type="protein sequence ID" value="QCI07878.1"/>
    <property type="molecule type" value="Genomic_DNA"/>
</dbReference>
<comment type="similarity">
    <text evidence="8">Belongs to the acetylglutamate kinase family. ArgB subfamily.</text>
</comment>
<keyword evidence="2 8" id="KW-0055">Arginine biosynthesis</keyword>
<proteinExistence type="inferred from homology"/>
<dbReference type="InterPro" id="IPR041727">
    <property type="entry name" value="NAGK-C"/>
</dbReference>
<evidence type="ECO:0000256" key="4">
    <source>
        <dbReference type="ARBA" id="ARBA00022679"/>
    </source>
</evidence>
<dbReference type="InterPro" id="IPR037528">
    <property type="entry name" value="ArgB"/>
</dbReference>
<comment type="catalytic activity">
    <reaction evidence="8">
        <text>N-acetyl-L-glutamate + ATP = N-acetyl-L-glutamyl 5-phosphate + ADP</text>
        <dbReference type="Rhea" id="RHEA:14629"/>
        <dbReference type="ChEBI" id="CHEBI:30616"/>
        <dbReference type="ChEBI" id="CHEBI:44337"/>
        <dbReference type="ChEBI" id="CHEBI:57936"/>
        <dbReference type="ChEBI" id="CHEBI:456216"/>
        <dbReference type="EC" id="2.7.2.8"/>
    </reaction>
</comment>
<keyword evidence="10" id="KW-0934">Plastid</keyword>
<dbReference type="SUPFAM" id="SSF53633">
    <property type="entry name" value="Carbamate kinase-like"/>
    <property type="match status" value="1"/>
</dbReference>
<reference evidence="10" key="2">
    <citation type="submission" date="2019-04" db="EMBL/GenBank/DDBJ databases">
        <authorList>
            <person name="Pasella M."/>
        </authorList>
    </citation>
    <scope>NUCLEOTIDE SEQUENCE</scope>
    <source>
        <strain evidence="10">PD2941_3</strain>
    </source>
</reference>
<dbReference type="UniPathway" id="UPA00068">
    <property type="reaction ID" value="UER00107"/>
</dbReference>
<feature type="binding site" evidence="8">
    <location>
        <position position="87"/>
    </location>
    <ligand>
        <name>substrate</name>
    </ligand>
</feature>
<name>A0A4D6WZ32_9FLOR</name>
<dbReference type="InterPro" id="IPR036393">
    <property type="entry name" value="AceGlu_kinase-like_sf"/>
</dbReference>
<dbReference type="GO" id="GO:0003991">
    <property type="term" value="F:acetylglutamate kinase activity"/>
    <property type="evidence" value="ECO:0007669"/>
    <property type="project" value="UniProtKB-UniRule"/>
</dbReference>
<dbReference type="InterPro" id="IPR001048">
    <property type="entry name" value="Asp/Glu/Uridylate_kinase"/>
</dbReference>
<dbReference type="PANTHER" id="PTHR23342">
    <property type="entry name" value="N-ACETYLGLUTAMATE SYNTHASE"/>
    <property type="match status" value="1"/>
</dbReference>
<feature type="site" description="Transition state stabilizer" evidence="8">
    <location>
        <position position="30"/>
    </location>
</feature>
<evidence type="ECO:0000256" key="1">
    <source>
        <dbReference type="ARBA" id="ARBA00004828"/>
    </source>
</evidence>
<dbReference type="AlphaFoldDB" id="A0A4D6WZ32"/>
<organism evidence="10">
    <name type="scientific">Pleonosporium borreri</name>
    <dbReference type="NCBI Taxonomy" id="2575635"/>
    <lineage>
        <taxon>Eukaryota</taxon>
        <taxon>Rhodophyta</taxon>
        <taxon>Florideophyceae</taxon>
        <taxon>Rhodymeniophycidae</taxon>
        <taxon>Ceramiales</taxon>
        <taxon>Ceramiaceae</taxon>
        <taxon>Pleonosporium</taxon>
    </lineage>
</organism>
<dbReference type="GO" id="GO:0005737">
    <property type="term" value="C:cytoplasm"/>
    <property type="evidence" value="ECO:0007669"/>
    <property type="project" value="InterPro"/>
</dbReference>
<dbReference type="PRINTS" id="PR00474">
    <property type="entry name" value="GLU5KINASE"/>
</dbReference>
<evidence type="ECO:0000313" key="10">
    <source>
        <dbReference type="EMBL" id="QCI07878.1"/>
    </source>
</evidence>
<feature type="binding site" evidence="8">
    <location>
        <begin position="65"/>
        <end position="66"/>
    </location>
    <ligand>
        <name>substrate</name>
    </ligand>
</feature>
<geneLocation type="plastid" evidence="10"/>
<evidence type="ECO:0000256" key="2">
    <source>
        <dbReference type="ARBA" id="ARBA00022571"/>
    </source>
</evidence>
<feature type="site" description="Transition state stabilizer" evidence="8">
    <location>
        <position position="243"/>
    </location>
</feature>
<evidence type="ECO:0000256" key="3">
    <source>
        <dbReference type="ARBA" id="ARBA00022605"/>
    </source>
</evidence>
<dbReference type="CDD" id="cd04250">
    <property type="entry name" value="AAK_NAGK-C"/>
    <property type="match status" value="1"/>
</dbReference>
<protein>
    <recommendedName>
        <fullName evidence="8">Acetylglutamate kinase</fullName>
        <ecNumber evidence="8">2.7.2.8</ecNumber>
    </recommendedName>
    <alternativeName>
        <fullName evidence="8">N-acetyl-L-glutamate 5-phosphotransferase</fullName>
    </alternativeName>
    <alternativeName>
        <fullName evidence="8">NAG kinase</fullName>
        <shortName evidence="8">NAGK</shortName>
    </alternativeName>
</protein>
<keyword evidence="6 8" id="KW-0418">Kinase</keyword>
<evidence type="ECO:0000256" key="7">
    <source>
        <dbReference type="ARBA" id="ARBA00022840"/>
    </source>
</evidence>
<evidence type="ECO:0000256" key="5">
    <source>
        <dbReference type="ARBA" id="ARBA00022741"/>
    </source>
</evidence>
<feature type="binding site" evidence="8">
    <location>
        <position position="180"/>
    </location>
    <ligand>
        <name>substrate</name>
    </ligand>
</feature>
<keyword evidence="5 8" id="KW-0547">Nucleotide-binding</keyword>
<feature type="domain" description="Aspartate/glutamate/uridylate kinase" evidence="9">
    <location>
        <begin position="26"/>
        <end position="262"/>
    </location>
</feature>
<evidence type="ECO:0000259" key="9">
    <source>
        <dbReference type="Pfam" id="PF00696"/>
    </source>
</evidence>
<dbReference type="Pfam" id="PF00696">
    <property type="entry name" value="AA_kinase"/>
    <property type="match status" value="1"/>
</dbReference>
<dbReference type="PANTHER" id="PTHR23342:SF0">
    <property type="entry name" value="N-ACETYLGLUTAMATE SYNTHASE, MITOCHONDRIAL"/>
    <property type="match status" value="1"/>
</dbReference>
<dbReference type="PIRSF" id="PIRSF000728">
    <property type="entry name" value="NAGK"/>
    <property type="match status" value="1"/>
</dbReference>
<dbReference type="GO" id="GO:0042450">
    <property type="term" value="P:L-arginine biosynthetic process via ornithine"/>
    <property type="evidence" value="ECO:0007669"/>
    <property type="project" value="UniProtKB-UniRule"/>
</dbReference>
<evidence type="ECO:0000256" key="8">
    <source>
        <dbReference type="HAMAP-Rule" id="MF_00082"/>
    </source>
</evidence>
<sequence length="285" mass="31263">MNILNIDRITALSGIIPFIKNYSNSVFVIKYGGSAMQDLSSMYHVIEDILFLYYIGIKVVLVHGGGPSINSWLKKVNIEAKFHNGLRLTDKKTMEIVQMVLCGNVNKNLVSMFNSYSSVAVGISGQDSNMIQSQPMFNISDNYVGKINKINNQIINILLNNGYIPIIASIGIDTNGQSYNINADIVAGELAASLKANKLLLLTDASGIMRDLNDSSTLLKLLTTEDLLNLKDDNIIADGMIPKANSCINALKKGVKSAHIIDGRFKHSLLYEIFTEDRLGSMIVS</sequence>
<gene>
    <name evidence="8 10" type="primary">argB</name>
</gene>
<dbReference type="HAMAP" id="MF_00082">
    <property type="entry name" value="ArgB"/>
    <property type="match status" value="1"/>
</dbReference>
<reference evidence="10" key="1">
    <citation type="journal article" date="2019" name="Mol. Phylogenet. Evol.">
        <title>Morphological evolution and classification of the red algal order Ceramiales inferred using plastid phylogenomics.</title>
        <authorList>
            <person name="Diaz-Tapia P."/>
            <person name="Pasella M.M."/>
            <person name="Verbruggen H."/>
            <person name="Maggs C.A."/>
        </authorList>
    </citation>
    <scope>NUCLEOTIDE SEQUENCE</scope>
    <source>
        <strain evidence="10">PD2941_3</strain>
    </source>
</reference>
<dbReference type="InterPro" id="IPR001057">
    <property type="entry name" value="Glu/AcGlu_kinase"/>
</dbReference>
<keyword evidence="3 8" id="KW-0028">Amino-acid biosynthesis</keyword>
<dbReference type="Gene3D" id="3.40.1160.10">
    <property type="entry name" value="Acetylglutamate kinase-like"/>
    <property type="match status" value="1"/>
</dbReference>
<dbReference type="GO" id="GO:0005524">
    <property type="term" value="F:ATP binding"/>
    <property type="evidence" value="ECO:0007669"/>
    <property type="project" value="UniProtKB-UniRule"/>
</dbReference>
<comment type="pathway">
    <text evidence="1 8">Amino-acid biosynthesis; L-arginine biosynthesis; N(2)-acetyl-L-ornithine from L-glutamate: step 2/4.</text>
</comment>
<dbReference type="InterPro" id="IPR004662">
    <property type="entry name" value="AcgluKinase_fam"/>
</dbReference>
<dbReference type="FunFam" id="3.40.1160.10:FF:000004">
    <property type="entry name" value="Acetylglutamate kinase"/>
    <property type="match status" value="1"/>
</dbReference>
<keyword evidence="4 8" id="KW-0808">Transferase</keyword>